<gene>
    <name evidence="2" type="ORF">PDIGIT_LOCUS13303</name>
</gene>
<proteinExistence type="predicted"/>
<keyword evidence="3" id="KW-1185">Reference proteome</keyword>
<dbReference type="EMBL" id="CAOQHR010000010">
    <property type="protein sequence ID" value="CAI6340132.1"/>
    <property type="molecule type" value="Genomic_DNA"/>
</dbReference>
<accession>A0A9W4XYQ1</accession>
<evidence type="ECO:0000313" key="2">
    <source>
        <dbReference type="EMBL" id="CAI6340132.1"/>
    </source>
</evidence>
<sequence>MGRATQALSKSRNSSVTEPGHTSNNTDIPTRTLHTHTLDTQTLLSNLEER</sequence>
<feature type="region of interest" description="Disordered" evidence="1">
    <location>
        <begin position="1"/>
        <end position="50"/>
    </location>
</feature>
<reference evidence="2" key="1">
    <citation type="submission" date="2023-01" db="EMBL/GenBank/DDBJ databases">
        <authorList>
            <person name="Van Ghelder C."/>
            <person name="Rancurel C."/>
        </authorList>
    </citation>
    <scope>NUCLEOTIDE SEQUENCE</scope>
    <source>
        <strain evidence="2">CNCM I-4278</strain>
    </source>
</reference>
<dbReference type="AlphaFoldDB" id="A0A9W4XYQ1"/>
<organism evidence="2 3">
    <name type="scientific">Periconia digitata</name>
    <dbReference type="NCBI Taxonomy" id="1303443"/>
    <lineage>
        <taxon>Eukaryota</taxon>
        <taxon>Fungi</taxon>
        <taxon>Dikarya</taxon>
        <taxon>Ascomycota</taxon>
        <taxon>Pezizomycotina</taxon>
        <taxon>Dothideomycetes</taxon>
        <taxon>Pleosporomycetidae</taxon>
        <taxon>Pleosporales</taxon>
        <taxon>Massarineae</taxon>
        <taxon>Periconiaceae</taxon>
        <taxon>Periconia</taxon>
    </lineage>
</organism>
<feature type="compositionally biased region" description="Polar residues" evidence="1">
    <location>
        <begin position="1"/>
        <end position="29"/>
    </location>
</feature>
<evidence type="ECO:0000313" key="3">
    <source>
        <dbReference type="Proteomes" id="UP001152607"/>
    </source>
</evidence>
<comment type="caution">
    <text evidence="2">The sequence shown here is derived from an EMBL/GenBank/DDBJ whole genome shotgun (WGS) entry which is preliminary data.</text>
</comment>
<dbReference type="Proteomes" id="UP001152607">
    <property type="component" value="Unassembled WGS sequence"/>
</dbReference>
<protein>
    <submittedName>
        <fullName evidence="2">Uncharacterized protein</fullName>
    </submittedName>
</protein>
<evidence type="ECO:0000256" key="1">
    <source>
        <dbReference type="SAM" id="MobiDB-lite"/>
    </source>
</evidence>
<name>A0A9W4XYQ1_9PLEO</name>